<name>A0ABX4JXF6_9HYPH</name>
<gene>
    <name evidence="1" type="ORF">CO674_05515</name>
</gene>
<reference evidence="1 2" key="1">
    <citation type="submission" date="2017-09" db="EMBL/GenBank/DDBJ databases">
        <title>Comparative genomics of rhizobia isolated from Phaseolus vulgaris in China.</title>
        <authorList>
            <person name="Tong W."/>
        </authorList>
    </citation>
    <scope>NUCLEOTIDE SEQUENCE [LARGE SCALE GENOMIC DNA]</scope>
    <source>
        <strain evidence="1 2">FH14</strain>
    </source>
</reference>
<accession>A0ABX4JXF6</accession>
<sequence>MKSVLAYQDGRHIRANAISSIPLPEVFCLDENTRGTLQFLDSVWDVILQRSPRRPFVRKSKSAPPVVKRYLDLTTVRQISPSAALVLASLFQRAKHVNGHKLSTIDEHMWDPFVAVVLRAVGFHELLEMRPLRSWDIDSSGLKILKFQSGREAAGEPPGRLLEALAELLPPDQKENLLIAQPYGGMFEAILNSNNWAYPEDHVWDFPVLPNWWITGAVDTKSNEVTVCAFDQGVTIPVSLPRWTHWSPFELRGKRLIERLKLSKPIDDPSNDGIAIQLAMKIARTSSNLPQHGKGLHTMVEVVERAQRGRLRILSRNGEFIWETGQKPRSRTHDHPLRGTLVEWQLQL</sequence>
<dbReference type="Proteomes" id="UP000219914">
    <property type="component" value="Unassembled WGS sequence"/>
</dbReference>
<protein>
    <submittedName>
        <fullName evidence="1">Uncharacterized protein</fullName>
    </submittedName>
</protein>
<evidence type="ECO:0000313" key="1">
    <source>
        <dbReference type="EMBL" id="PDT24795.1"/>
    </source>
</evidence>
<comment type="caution">
    <text evidence="1">The sequence shown here is derived from an EMBL/GenBank/DDBJ whole genome shotgun (WGS) entry which is preliminary data.</text>
</comment>
<keyword evidence="2" id="KW-1185">Reference proteome</keyword>
<evidence type="ECO:0000313" key="2">
    <source>
        <dbReference type="Proteomes" id="UP000219914"/>
    </source>
</evidence>
<organism evidence="1 2">
    <name type="scientific">Rhizobium hidalgonense</name>
    <dbReference type="NCBI Taxonomy" id="1538159"/>
    <lineage>
        <taxon>Bacteria</taxon>
        <taxon>Pseudomonadati</taxon>
        <taxon>Pseudomonadota</taxon>
        <taxon>Alphaproteobacteria</taxon>
        <taxon>Hyphomicrobiales</taxon>
        <taxon>Rhizobiaceae</taxon>
        <taxon>Rhizobium/Agrobacterium group</taxon>
        <taxon>Rhizobium</taxon>
    </lineage>
</organism>
<dbReference type="EMBL" id="NWSY01000003">
    <property type="protein sequence ID" value="PDT24795.1"/>
    <property type="molecule type" value="Genomic_DNA"/>
</dbReference>
<proteinExistence type="predicted"/>